<keyword evidence="1" id="KW-0547">Nucleotide-binding</keyword>
<reference evidence="5" key="3">
    <citation type="submission" date="2020-12" db="UniProtKB">
        <authorList>
            <consortium name="EnsemblPlants"/>
        </authorList>
    </citation>
    <scope>IDENTIFICATION</scope>
</reference>
<evidence type="ECO:0000313" key="6">
    <source>
        <dbReference type="Proteomes" id="UP000006727"/>
    </source>
</evidence>
<reference evidence="4 6" key="1">
    <citation type="journal article" date="2008" name="Science">
        <title>The Physcomitrella genome reveals evolutionary insights into the conquest of land by plants.</title>
        <authorList>
            <person name="Rensing S."/>
            <person name="Lang D."/>
            <person name="Zimmer A."/>
            <person name="Terry A."/>
            <person name="Salamov A."/>
            <person name="Shapiro H."/>
            <person name="Nishiyama T."/>
            <person name="Perroud P.-F."/>
            <person name="Lindquist E."/>
            <person name="Kamisugi Y."/>
            <person name="Tanahashi T."/>
            <person name="Sakakibara K."/>
            <person name="Fujita T."/>
            <person name="Oishi K."/>
            <person name="Shin-I T."/>
            <person name="Kuroki Y."/>
            <person name="Toyoda A."/>
            <person name="Suzuki Y."/>
            <person name="Hashimoto A."/>
            <person name="Yamaguchi K."/>
            <person name="Sugano A."/>
            <person name="Kohara Y."/>
            <person name="Fujiyama A."/>
            <person name="Anterola A."/>
            <person name="Aoki S."/>
            <person name="Ashton N."/>
            <person name="Barbazuk W.B."/>
            <person name="Barker E."/>
            <person name="Bennetzen J."/>
            <person name="Bezanilla M."/>
            <person name="Blankenship R."/>
            <person name="Cho S.H."/>
            <person name="Dutcher S."/>
            <person name="Estelle M."/>
            <person name="Fawcett J.A."/>
            <person name="Gundlach H."/>
            <person name="Hanada K."/>
            <person name="Heyl A."/>
            <person name="Hicks K.A."/>
            <person name="Hugh J."/>
            <person name="Lohr M."/>
            <person name="Mayer K."/>
            <person name="Melkozernov A."/>
            <person name="Murata T."/>
            <person name="Nelson D."/>
            <person name="Pils B."/>
            <person name="Prigge M."/>
            <person name="Reiss B."/>
            <person name="Renner T."/>
            <person name="Rombauts S."/>
            <person name="Rushton P."/>
            <person name="Sanderfoot A."/>
            <person name="Schween G."/>
            <person name="Shiu S.-H."/>
            <person name="Stueber K."/>
            <person name="Theodoulou F.L."/>
            <person name="Tu H."/>
            <person name="Van de Peer Y."/>
            <person name="Verrier P.J."/>
            <person name="Waters E."/>
            <person name="Wood A."/>
            <person name="Yang L."/>
            <person name="Cove D."/>
            <person name="Cuming A."/>
            <person name="Hasebe M."/>
            <person name="Lucas S."/>
            <person name="Mishler D.B."/>
            <person name="Reski R."/>
            <person name="Grigoriev I."/>
            <person name="Quatrano R.S."/>
            <person name="Boore J.L."/>
        </authorList>
    </citation>
    <scope>NUCLEOTIDE SEQUENCE [LARGE SCALE GENOMIC DNA]</scope>
    <source>
        <strain evidence="5 6">cv. Gransden 2004</strain>
    </source>
</reference>
<dbReference type="PANTHER" id="PTHR10903:SF184">
    <property type="entry name" value="GTP-BINDING PROTEIN A"/>
    <property type="match status" value="1"/>
</dbReference>
<dbReference type="InterPro" id="IPR027417">
    <property type="entry name" value="P-loop_NTPase"/>
</dbReference>
<dbReference type="PANTHER" id="PTHR10903">
    <property type="entry name" value="GTPASE, IMAP FAMILY MEMBER-RELATED"/>
    <property type="match status" value="1"/>
</dbReference>
<protein>
    <recommendedName>
        <fullName evidence="3">AIG1-type G domain-containing protein</fullName>
    </recommendedName>
</protein>
<dbReference type="AlphaFoldDB" id="A0A2K1KSU5"/>
<dbReference type="SUPFAM" id="SSF52540">
    <property type="entry name" value="P-loop containing nucleoside triphosphate hydrolases"/>
    <property type="match status" value="1"/>
</dbReference>
<name>A0A2K1KSU5_PHYPA</name>
<dbReference type="GO" id="GO:0005525">
    <property type="term" value="F:GTP binding"/>
    <property type="evidence" value="ECO:0007669"/>
    <property type="project" value="UniProtKB-KW"/>
</dbReference>
<keyword evidence="2" id="KW-0342">GTP-binding</keyword>
<evidence type="ECO:0000259" key="3">
    <source>
        <dbReference type="Pfam" id="PF04548"/>
    </source>
</evidence>
<keyword evidence="6" id="KW-1185">Reference proteome</keyword>
<evidence type="ECO:0000313" key="4">
    <source>
        <dbReference type="EMBL" id="PNR56857.1"/>
    </source>
</evidence>
<evidence type="ECO:0000256" key="1">
    <source>
        <dbReference type="ARBA" id="ARBA00022741"/>
    </source>
</evidence>
<reference evidence="4 6" key="2">
    <citation type="journal article" date="2018" name="Plant J.">
        <title>The Physcomitrella patens chromosome-scale assembly reveals moss genome structure and evolution.</title>
        <authorList>
            <person name="Lang D."/>
            <person name="Ullrich K.K."/>
            <person name="Murat F."/>
            <person name="Fuchs J."/>
            <person name="Jenkins J."/>
            <person name="Haas F.B."/>
            <person name="Piednoel M."/>
            <person name="Gundlach H."/>
            <person name="Van Bel M."/>
            <person name="Meyberg R."/>
            <person name="Vives C."/>
            <person name="Morata J."/>
            <person name="Symeonidi A."/>
            <person name="Hiss M."/>
            <person name="Muchero W."/>
            <person name="Kamisugi Y."/>
            <person name="Saleh O."/>
            <person name="Blanc G."/>
            <person name="Decker E.L."/>
            <person name="van Gessel N."/>
            <person name="Grimwood J."/>
            <person name="Hayes R.D."/>
            <person name="Graham S.W."/>
            <person name="Gunter L.E."/>
            <person name="McDaniel S.F."/>
            <person name="Hoernstein S.N.W."/>
            <person name="Larsson A."/>
            <person name="Li F.W."/>
            <person name="Perroud P.F."/>
            <person name="Phillips J."/>
            <person name="Ranjan P."/>
            <person name="Rokshar D.S."/>
            <person name="Rothfels C.J."/>
            <person name="Schneider L."/>
            <person name="Shu S."/>
            <person name="Stevenson D.W."/>
            <person name="Thummler F."/>
            <person name="Tillich M."/>
            <person name="Villarreal Aguilar J.C."/>
            <person name="Widiez T."/>
            <person name="Wong G.K."/>
            <person name="Wymore A."/>
            <person name="Zhang Y."/>
            <person name="Zimmer A.D."/>
            <person name="Quatrano R.S."/>
            <person name="Mayer K.F.X."/>
            <person name="Goodstein D."/>
            <person name="Casacuberta J.M."/>
            <person name="Vandepoele K."/>
            <person name="Reski R."/>
            <person name="Cuming A.C."/>
            <person name="Tuskan G.A."/>
            <person name="Maumus F."/>
            <person name="Salse J."/>
            <person name="Schmutz J."/>
            <person name="Rensing S.A."/>
        </authorList>
    </citation>
    <scope>NUCLEOTIDE SEQUENCE [LARGE SCALE GENOMIC DNA]</scope>
    <source>
        <strain evidence="5 6">cv. Gransden 2004</strain>
    </source>
</reference>
<dbReference type="Proteomes" id="UP000006727">
    <property type="component" value="Chromosome 3"/>
</dbReference>
<dbReference type="Pfam" id="PF04548">
    <property type="entry name" value="AIG1"/>
    <property type="match status" value="1"/>
</dbReference>
<dbReference type="Gene3D" id="3.40.50.300">
    <property type="entry name" value="P-loop containing nucleotide triphosphate hydrolases"/>
    <property type="match status" value="1"/>
</dbReference>
<dbReference type="Gramene" id="Pp3c3_1270V3.2">
    <property type="protein sequence ID" value="PAC:32941292.CDS.1"/>
    <property type="gene ID" value="Pp3c3_1270"/>
</dbReference>
<proteinExistence type="predicted"/>
<gene>
    <name evidence="4" type="ORF">PHYPA_003849</name>
</gene>
<dbReference type="InParanoid" id="A0A2K1KSU5"/>
<dbReference type="Gramene" id="Pp3c3_1270V3.1">
    <property type="protein sequence ID" value="PAC:32941291.CDS.1"/>
    <property type="gene ID" value="Pp3c3_1270"/>
</dbReference>
<evidence type="ECO:0000313" key="5">
    <source>
        <dbReference type="EnsemblPlants" id="PAC:32941291.CDS.1"/>
    </source>
</evidence>
<dbReference type="EnsemblPlants" id="Pp3c3_1270V3.3">
    <property type="protein sequence ID" value="PAC:32941293.CDS.1"/>
    <property type="gene ID" value="Pp3c3_1270"/>
</dbReference>
<feature type="domain" description="AIG1-type G" evidence="3">
    <location>
        <begin position="38"/>
        <end position="76"/>
    </location>
</feature>
<evidence type="ECO:0000256" key="2">
    <source>
        <dbReference type="ARBA" id="ARBA00023134"/>
    </source>
</evidence>
<dbReference type="STRING" id="3218.A0A2K1KSU5"/>
<sequence length="115" mass="12548">MGGSDFKEFELVEDGVDWEVEKEKEKTKEVVKLPSTPVLVGRTGNGKSATGNSLLGSTVFRSRASSAAVTSTCEVQLNHLEFLCDNGHYLSQLIGFCNSIQLVFLFTFPAIGHHI</sequence>
<accession>A0A2K1KSU5</accession>
<dbReference type="PaxDb" id="3218-PP1S1_323V6.1"/>
<dbReference type="EMBL" id="ABEU02000003">
    <property type="protein sequence ID" value="PNR56857.1"/>
    <property type="molecule type" value="Genomic_DNA"/>
</dbReference>
<organism evidence="4">
    <name type="scientific">Physcomitrium patens</name>
    <name type="common">Spreading-leaved earth moss</name>
    <name type="synonym">Physcomitrella patens</name>
    <dbReference type="NCBI Taxonomy" id="3218"/>
    <lineage>
        <taxon>Eukaryota</taxon>
        <taxon>Viridiplantae</taxon>
        <taxon>Streptophyta</taxon>
        <taxon>Embryophyta</taxon>
        <taxon>Bryophyta</taxon>
        <taxon>Bryophytina</taxon>
        <taxon>Bryopsida</taxon>
        <taxon>Funariidae</taxon>
        <taxon>Funariales</taxon>
        <taxon>Funariaceae</taxon>
        <taxon>Physcomitrium</taxon>
    </lineage>
</organism>
<dbReference type="InterPro" id="IPR006703">
    <property type="entry name" value="G_AIG1"/>
</dbReference>
<dbReference type="EnsemblPlants" id="Pp3c3_1270V3.1">
    <property type="protein sequence ID" value="PAC:32941291.CDS.1"/>
    <property type="gene ID" value="Pp3c3_1270"/>
</dbReference>
<dbReference type="InterPro" id="IPR045058">
    <property type="entry name" value="GIMA/IAN/Toc"/>
</dbReference>
<dbReference type="Gramene" id="Pp3c3_1270V3.3">
    <property type="protein sequence ID" value="PAC:32941293.CDS.1"/>
    <property type="gene ID" value="Pp3c3_1270"/>
</dbReference>
<dbReference type="EnsemblPlants" id="Pp3c3_1270V3.2">
    <property type="protein sequence ID" value="PAC:32941292.CDS.1"/>
    <property type="gene ID" value="Pp3c3_1270"/>
</dbReference>